<name>A0A9P9BME6_9PEZI</name>
<evidence type="ECO:0000313" key="2">
    <source>
        <dbReference type="Proteomes" id="UP000756346"/>
    </source>
</evidence>
<comment type="caution">
    <text evidence="1">The sequence shown here is derived from an EMBL/GenBank/DDBJ whole genome shotgun (WGS) entry which is preliminary data.</text>
</comment>
<sequence>AMHKVVYNLDNAIASFCSAARVSRAQCDGFDRQKFGGQIHAVDFQGMTSYTVVAGSNGDEIIQFREQSAILDMDMVK</sequence>
<protein>
    <submittedName>
        <fullName evidence="1">Uncharacterized protein</fullName>
    </submittedName>
</protein>
<accession>A0A9P9BME6</accession>
<dbReference type="AlphaFoldDB" id="A0A9P9BME6"/>
<proteinExistence type="predicted"/>
<feature type="non-terminal residue" evidence="1">
    <location>
        <position position="1"/>
    </location>
</feature>
<dbReference type="Proteomes" id="UP000756346">
    <property type="component" value="Unassembled WGS sequence"/>
</dbReference>
<dbReference type="OrthoDB" id="5598852at2759"/>
<dbReference type="EMBL" id="JAGTJQ010000012">
    <property type="protein sequence ID" value="KAH7016360.1"/>
    <property type="molecule type" value="Genomic_DNA"/>
</dbReference>
<feature type="non-terminal residue" evidence="1">
    <location>
        <position position="77"/>
    </location>
</feature>
<reference evidence="1" key="1">
    <citation type="journal article" date="2021" name="Nat. Commun.">
        <title>Genetic determinants of endophytism in the Arabidopsis root mycobiome.</title>
        <authorList>
            <person name="Mesny F."/>
            <person name="Miyauchi S."/>
            <person name="Thiergart T."/>
            <person name="Pickel B."/>
            <person name="Atanasova L."/>
            <person name="Karlsson M."/>
            <person name="Huettel B."/>
            <person name="Barry K.W."/>
            <person name="Haridas S."/>
            <person name="Chen C."/>
            <person name="Bauer D."/>
            <person name="Andreopoulos W."/>
            <person name="Pangilinan J."/>
            <person name="LaButti K."/>
            <person name="Riley R."/>
            <person name="Lipzen A."/>
            <person name="Clum A."/>
            <person name="Drula E."/>
            <person name="Henrissat B."/>
            <person name="Kohler A."/>
            <person name="Grigoriev I.V."/>
            <person name="Martin F.M."/>
            <person name="Hacquard S."/>
        </authorList>
    </citation>
    <scope>NUCLEOTIDE SEQUENCE</scope>
    <source>
        <strain evidence="1">MPI-CAGE-CH-0230</strain>
    </source>
</reference>
<evidence type="ECO:0000313" key="1">
    <source>
        <dbReference type="EMBL" id="KAH7016360.1"/>
    </source>
</evidence>
<organism evidence="1 2">
    <name type="scientific">Microdochium trichocladiopsis</name>
    <dbReference type="NCBI Taxonomy" id="1682393"/>
    <lineage>
        <taxon>Eukaryota</taxon>
        <taxon>Fungi</taxon>
        <taxon>Dikarya</taxon>
        <taxon>Ascomycota</taxon>
        <taxon>Pezizomycotina</taxon>
        <taxon>Sordariomycetes</taxon>
        <taxon>Xylariomycetidae</taxon>
        <taxon>Xylariales</taxon>
        <taxon>Microdochiaceae</taxon>
        <taxon>Microdochium</taxon>
    </lineage>
</organism>
<dbReference type="RefSeq" id="XP_046005984.1">
    <property type="nucleotide sequence ID" value="XM_046149146.1"/>
</dbReference>
<dbReference type="GeneID" id="70178692"/>
<gene>
    <name evidence="1" type="ORF">B0I36DRAFT_232098</name>
</gene>
<keyword evidence="2" id="KW-1185">Reference proteome</keyword>